<dbReference type="EMBL" id="JBJXBP010000001">
    <property type="protein sequence ID" value="KAL3849378.1"/>
    <property type="molecule type" value="Genomic_DNA"/>
</dbReference>
<dbReference type="Pfam" id="PF13976">
    <property type="entry name" value="gag_pre-integrs"/>
    <property type="match status" value="1"/>
</dbReference>
<proteinExistence type="predicted"/>
<keyword evidence="5" id="KW-1185">Reference proteome</keyword>
<reference evidence="4 5" key="1">
    <citation type="submission" date="2024-12" db="EMBL/GenBank/DDBJ databases">
        <title>The unique morphological basis and parallel evolutionary history of personate flowers in Penstemon.</title>
        <authorList>
            <person name="Depatie T.H."/>
            <person name="Wessinger C.A."/>
        </authorList>
    </citation>
    <scope>NUCLEOTIDE SEQUENCE [LARGE SCALE GENOMIC DNA]</scope>
    <source>
        <strain evidence="4">WTNN_2</strain>
        <tissue evidence="4">Leaf</tissue>
    </source>
</reference>
<dbReference type="CDD" id="cd09272">
    <property type="entry name" value="RNase_HI_RT_Ty1"/>
    <property type="match status" value="1"/>
</dbReference>
<evidence type="ECO:0000259" key="3">
    <source>
        <dbReference type="PROSITE" id="PS50994"/>
    </source>
</evidence>
<feature type="compositionally biased region" description="Gly residues" evidence="2">
    <location>
        <begin position="250"/>
        <end position="266"/>
    </location>
</feature>
<feature type="compositionally biased region" description="Low complexity" evidence="2">
    <location>
        <begin position="236"/>
        <end position="249"/>
    </location>
</feature>
<dbReference type="Pfam" id="PF14223">
    <property type="entry name" value="Retrotran_gag_2"/>
    <property type="match status" value="1"/>
</dbReference>
<dbReference type="InterPro" id="IPR012337">
    <property type="entry name" value="RNaseH-like_sf"/>
</dbReference>
<keyword evidence="1" id="KW-0645">Protease</keyword>
<keyword evidence="1" id="KW-0064">Aspartyl protease</keyword>
<evidence type="ECO:0000256" key="2">
    <source>
        <dbReference type="SAM" id="MobiDB-lite"/>
    </source>
</evidence>
<dbReference type="Proteomes" id="UP001634393">
    <property type="component" value="Unassembled WGS sequence"/>
</dbReference>
<feature type="compositionally biased region" description="Low complexity" evidence="2">
    <location>
        <begin position="788"/>
        <end position="799"/>
    </location>
</feature>
<sequence length="1371" mass="153143">MTDDPSKSQSQSSSPPTFSLPPPSTLHTIKLTDENYLLWKTQILPYLKGHNLFGYIDGSFPPPKVLGEKSQPNLDFITWQQHDQAVLSLLVSSLSESIIAHVTSASTSREVWETLADLFAANSQAHVLQTTLQLASLKKGSDSVAIYYRRAKSLLDSLALAGKVVPPCDFIAYLLNGLDSDYNPVVPSITAHIDVLTPAQVYSSLLQHESRLNHQLSNLSTTTEFSANVSQHHSAPPSRGRGGRFPSRGGFRGRGGRGGRFNGRGGQSNFSNRPVCQVCHKPGHTASTCYHRFDYNFQPPPPPSLSANYSSTLSSSPRPASSIDSSWYPDTAATHHFTNDFSNLSMSASDYNGNEGVRIGDGSTIPIQHIGSTNLSTSHGNFLLSKLYHVPSISKNLISVLKFCEDNNVYFEFHSSFFCVKDSRTKDLLLHGPTKDGMYVFPAPRSPPTAFVAERVSPDQWHSRLGHPSMSTVRHLIYKESLPIKGSSSSIFPSHHRSSEPLQLLFTDVWGPSPSLSRGGFRYYVSFVDDFSRYTWIFPLKRKSDVSDVFINFKRHVEKLLNTSIRSIQSDWGGEFRSLTKVLAHFGITHRKSCPYAHSQNGSVERKHRHIVETGLALHSFASLPKYFWSDAFTTAVYLINRLPTPSLLNKSPYETLFQKKPDYLFLKTFGCQCWPNLRPYNKHKMDPRSLPCIFIGYSTSHHGYMCLHVPTSRIYISRDVIFDENLFPYAEKELGRSLSRPFSNATLPFQLPNPSRPATSVVAHSLPPLLPTPLCSPQTNQPNSVDTTTHASPHHASTYQNPSPLTSQIDSPTSPSSSTTSLPITTRPKSSRACPKVRTDGTIPWPPPRAHLTASSDPIPDEPNSISQALKFPDWRLAMQREFDALLSTQTWSLVPPSPEQNLVGCRWVFKTKFLADGTIERRKARLVARGFHQLEGLDYNETFSPVVKPTTIRLVLSVAVSLNWPINQLDVQNAFLHGNLTENVYMTQPPGFTHPDFPTYVCKLNRAIYGLKQAPRAWYERLSSKLLELGFVISKSDTSLFIYRHNSVILYLLVYVDDIIVTGSCPNAISDLVASLGLTFPIKNLGGLHYFLGLECKRTDMGMHISQRKYIFDLLKKAFDSVSFENPELYRSLVGSLQYLSFTRPDIAFSVNKVCQFMHSPCLSHWQSVKRILRYLKGTIDHGLFLRSSVNPSLAAYSDADWAGSLDDRKSTGGFCVFFGKNLVSWRSKKQSTIARSSTEAEYKALAHATCEVIWLQSLLTDLGIFASKPPILFCDNLGATYLSKNPIMHSRTKHVDIDYHFVRDRVQSRAIQISFLSSKDQLADIFTKPLSSPRFSTLRTSLSVVTNQLGSRGRIGVDSTQDQNSSTS</sequence>
<protein>
    <recommendedName>
        <fullName evidence="3">Integrase catalytic domain-containing protein</fullName>
    </recommendedName>
</protein>
<dbReference type="PROSITE" id="PS50994">
    <property type="entry name" value="INTEGRASE"/>
    <property type="match status" value="1"/>
</dbReference>
<dbReference type="SUPFAM" id="SSF56672">
    <property type="entry name" value="DNA/RNA polymerases"/>
    <property type="match status" value="1"/>
</dbReference>
<dbReference type="InterPro" id="IPR043502">
    <property type="entry name" value="DNA/RNA_pol_sf"/>
</dbReference>
<dbReference type="InterPro" id="IPR054722">
    <property type="entry name" value="PolX-like_BBD"/>
</dbReference>
<feature type="region of interest" description="Disordered" evidence="2">
    <location>
        <begin position="773"/>
        <end position="862"/>
    </location>
</feature>
<evidence type="ECO:0000313" key="5">
    <source>
        <dbReference type="Proteomes" id="UP001634393"/>
    </source>
</evidence>
<dbReference type="Gene3D" id="3.30.420.10">
    <property type="entry name" value="Ribonuclease H-like superfamily/Ribonuclease H"/>
    <property type="match status" value="1"/>
</dbReference>
<dbReference type="PANTHER" id="PTHR11439:SF467">
    <property type="entry name" value="INTEGRASE CATALYTIC DOMAIN-CONTAINING PROTEIN"/>
    <property type="match status" value="1"/>
</dbReference>
<dbReference type="SUPFAM" id="SSF53098">
    <property type="entry name" value="Ribonuclease H-like"/>
    <property type="match status" value="1"/>
</dbReference>
<keyword evidence="1" id="KW-0378">Hydrolase</keyword>
<dbReference type="Pfam" id="PF22936">
    <property type="entry name" value="Pol_BBD"/>
    <property type="match status" value="1"/>
</dbReference>
<accession>A0ABD3UMU7</accession>
<dbReference type="PANTHER" id="PTHR11439">
    <property type="entry name" value="GAG-POL-RELATED RETROTRANSPOSON"/>
    <property type="match status" value="1"/>
</dbReference>
<feature type="compositionally biased region" description="Polar residues" evidence="2">
    <location>
        <begin position="776"/>
        <end position="787"/>
    </location>
</feature>
<comment type="caution">
    <text evidence="4">The sequence shown here is derived from an EMBL/GenBank/DDBJ whole genome shotgun (WGS) entry which is preliminary data.</text>
</comment>
<feature type="compositionally biased region" description="Low complexity" evidence="2">
    <location>
        <begin position="7"/>
        <end position="17"/>
    </location>
</feature>
<dbReference type="Pfam" id="PF00665">
    <property type="entry name" value="rve"/>
    <property type="match status" value="1"/>
</dbReference>
<dbReference type="InterPro" id="IPR036397">
    <property type="entry name" value="RNaseH_sf"/>
</dbReference>
<dbReference type="InterPro" id="IPR001584">
    <property type="entry name" value="Integrase_cat-core"/>
</dbReference>
<dbReference type="InterPro" id="IPR025724">
    <property type="entry name" value="GAG-pre-integrase_dom"/>
</dbReference>
<evidence type="ECO:0000313" key="4">
    <source>
        <dbReference type="EMBL" id="KAL3849378.1"/>
    </source>
</evidence>
<feature type="compositionally biased region" description="Polar residues" evidence="2">
    <location>
        <begin position="223"/>
        <end position="233"/>
    </location>
</feature>
<dbReference type="InterPro" id="IPR057670">
    <property type="entry name" value="SH3_retrovirus"/>
</dbReference>
<dbReference type="Pfam" id="PF07727">
    <property type="entry name" value="RVT_2"/>
    <property type="match status" value="1"/>
</dbReference>
<organism evidence="4 5">
    <name type="scientific">Penstemon smallii</name>
    <dbReference type="NCBI Taxonomy" id="265156"/>
    <lineage>
        <taxon>Eukaryota</taxon>
        <taxon>Viridiplantae</taxon>
        <taxon>Streptophyta</taxon>
        <taxon>Embryophyta</taxon>
        <taxon>Tracheophyta</taxon>
        <taxon>Spermatophyta</taxon>
        <taxon>Magnoliopsida</taxon>
        <taxon>eudicotyledons</taxon>
        <taxon>Gunneridae</taxon>
        <taxon>Pentapetalae</taxon>
        <taxon>asterids</taxon>
        <taxon>lamiids</taxon>
        <taxon>Lamiales</taxon>
        <taxon>Plantaginaceae</taxon>
        <taxon>Cheloneae</taxon>
        <taxon>Penstemon</taxon>
    </lineage>
</organism>
<dbReference type="GO" id="GO:0004190">
    <property type="term" value="F:aspartic-type endopeptidase activity"/>
    <property type="evidence" value="ECO:0007669"/>
    <property type="project" value="UniProtKB-KW"/>
</dbReference>
<name>A0ABD3UMU7_9LAMI</name>
<feature type="region of interest" description="Disordered" evidence="2">
    <location>
        <begin position="223"/>
        <end position="268"/>
    </location>
</feature>
<feature type="domain" description="Integrase catalytic" evidence="3">
    <location>
        <begin position="497"/>
        <end position="661"/>
    </location>
</feature>
<feature type="region of interest" description="Disordered" evidence="2">
    <location>
        <begin position="1"/>
        <end position="24"/>
    </location>
</feature>
<dbReference type="Pfam" id="PF25597">
    <property type="entry name" value="SH3_retrovirus"/>
    <property type="match status" value="1"/>
</dbReference>
<evidence type="ECO:0000256" key="1">
    <source>
        <dbReference type="ARBA" id="ARBA00022750"/>
    </source>
</evidence>
<gene>
    <name evidence="4" type="ORF">ACJIZ3_011260</name>
</gene>
<dbReference type="InterPro" id="IPR013103">
    <property type="entry name" value="RVT_2"/>
</dbReference>
<feature type="compositionally biased region" description="Low complexity" evidence="2">
    <location>
        <begin position="807"/>
        <end position="827"/>
    </location>
</feature>